<name>A0A0L1JKQ8_9RHOB</name>
<dbReference type="Proteomes" id="UP000036938">
    <property type="component" value="Unassembled WGS sequence"/>
</dbReference>
<dbReference type="RefSeq" id="WP_050532624.1">
    <property type="nucleotide sequence ID" value="NZ_AQQZ01000020.1"/>
</dbReference>
<reference evidence="1 2" key="1">
    <citation type="journal article" date="2015" name="Int. J. Syst. Evol. Microbiol.">
        <title>Aestuariivita atlantica sp. nov., isolated from deep sea sediment of the Atlantic Ocean.</title>
        <authorList>
            <person name="Li G."/>
            <person name="Lai Q."/>
            <person name="Du Y."/>
            <person name="Liu X."/>
            <person name="Sun F."/>
            <person name="Shao Z."/>
        </authorList>
    </citation>
    <scope>NUCLEOTIDE SEQUENCE [LARGE SCALE GENOMIC DNA]</scope>
    <source>
        <strain evidence="1 2">22II-S11-z3</strain>
    </source>
</reference>
<evidence type="ECO:0000313" key="1">
    <source>
        <dbReference type="EMBL" id="KNG91973.1"/>
    </source>
</evidence>
<organism evidence="1 2">
    <name type="scientific">Pseudaestuariivita atlantica</name>
    <dbReference type="NCBI Taxonomy" id="1317121"/>
    <lineage>
        <taxon>Bacteria</taxon>
        <taxon>Pseudomonadati</taxon>
        <taxon>Pseudomonadota</taxon>
        <taxon>Alphaproteobacteria</taxon>
        <taxon>Rhodobacterales</taxon>
        <taxon>Paracoccaceae</taxon>
        <taxon>Pseudaestuariivita</taxon>
    </lineage>
</organism>
<dbReference type="EMBL" id="AQQZ01000020">
    <property type="protein sequence ID" value="KNG91973.1"/>
    <property type="molecule type" value="Genomic_DNA"/>
</dbReference>
<proteinExistence type="predicted"/>
<protein>
    <recommendedName>
        <fullName evidence="3">Lipoprotein</fullName>
    </recommendedName>
</protein>
<evidence type="ECO:0000313" key="2">
    <source>
        <dbReference type="Proteomes" id="UP000036938"/>
    </source>
</evidence>
<gene>
    <name evidence="1" type="ORF">ATO11_19715</name>
</gene>
<dbReference type="PROSITE" id="PS51257">
    <property type="entry name" value="PROKAR_LIPOPROTEIN"/>
    <property type="match status" value="1"/>
</dbReference>
<accession>A0A0L1JKQ8</accession>
<keyword evidence="2" id="KW-1185">Reference proteome</keyword>
<dbReference type="STRING" id="1317121.ATO11_19715"/>
<sequence>MKHHVVISGVLAATLVAGCAQKQLVEPASASTFRVTDVAVVLEDGPKRSAGFYEFTEADVAAKLRDTTLKALTARNPDGARDVVANVSLSRMVIANPGVGILVGQKTSGLRGTITIKDARSGEQLALTDNVTATTKPRPTLAGAAFIRSPEGELALIAEEFARRAAIAIFGDDPAAGDS</sequence>
<comment type="caution">
    <text evidence="1">The sequence shown here is derived from an EMBL/GenBank/DDBJ whole genome shotgun (WGS) entry which is preliminary data.</text>
</comment>
<dbReference type="AlphaFoldDB" id="A0A0L1JKQ8"/>
<evidence type="ECO:0008006" key="3">
    <source>
        <dbReference type="Google" id="ProtNLM"/>
    </source>
</evidence>